<organism evidence="2">
    <name type="scientific">uncultured Caudovirales phage</name>
    <dbReference type="NCBI Taxonomy" id="2100421"/>
    <lineage>
        <taxon>Viruses</taxon>
        <taxon>Duplodnaviria</taxon>
        <taxon>Heunggongvirae</taxon>
        <taxon>Uroviricota</taxon>
        <taxon>Caudoviricetes</taxon>
        <taxon>Peduoviridae</taxon>
        <taxon>Maltschvirus</taxon>
        <taxon>Maltschvirus maltsch</taxon>
    </lineage>
</organism>
<proteinExistence type="predicted"/>
<feature type="region of interest" description="Disordered" evidence="1">
    <location>
        <begin position="247"/>
        <end position="266"/>
    </location>
</feature>
<protein>
    <submittedName>
        <fullName evidence="2">COG3500 Phage protein D</fullName>
    </submittedName>
</protein>
<reference evidence="2" key="1">
    <citation type="submission" date="2020-04" db="EMBL/GenBank/DDBJ databases">
        <authorList>
            <person name="Chiriac C."/>
            <person name="Salcher M."/>
            <person name="Ghai R."/>
            <person name="Kavagutti S V."/>
        </authorList>
    </citation>
    <scope>NUCLEOTIDE SEQUENCE</scope>
</reference>
<dbReference type="SUPFAM" id="SSF69279">
    <property type="entry name" value="Phage tail proteins"/>
    <property type="match status" value="1"/>
</dbReference>
<accession>A0A6J5KQE8</accession>
<evidence type="ECO:0000256" key="1">
    <source>
        <dbReference type="SAM" id="MobiDB-lite"/>
    </source>
</evidence>
<feature type="compositionally biased region" description="Polar residues" evidence="1">
    <location>
        <begin position="255"/>
        <end position="265"/>
    </location>
</feature>
<evidence type="ECO:0000313" key="2">
    <source>
        <dbReference type="EMBL" id="CAB4123515.1"/>
    </source>
</evidence>
<sequence length="434" mass="47884">MFDGDTYDTGGGKYRRGTSFDVSFPTLPSLTVRPRRADLYQKEYHHDILVLEFAQFSTSWFNNLKTGVPVVFQWSQGTAGATWIGYVSFVSKAQSGKREQIMEVHCISSGFPLKERSNRVFKSKTIPEAAKIIAEEHGFNFVGDVHPRRFDQLTMAGHSYWEWLQEQAKRIGFAVVVDGMDLIFKPIDKIFDASLSSVPSMNMFAADLPMNSLAMDRTLDTFKMKNGEHIESSVYNRAVKNAGGVDPLSGKSLRAKSSPNTVGRNTRNKVSDVLFTEHRSDQVANSYDAVAASAEGAAQMARMNVPAKVTGQGDPRMRPHRTVLINGTGEHTDGFWVINEVHHMFHKIGDYQVEMSISTDGTGKLIPDAFRRTPGGSVGTIDLTQAVISGKAVSKPTLAKLASKTPILRAGNQGYLRTPSVWKKAPSGFRRANG</sequence>
<gene>
    <name evidence="2" type="ORF">UFOVP46_29</name>
</gene>
<dbReference type="EMBL" id="LR796174">
    <property type="protein sequence ID" value="CAB4123515.1"/>
    <property type="molecule type" value="Genomic_DNA"/>
</dbReference>
<name>A0A6J5KQE8_9CAUD</name>